<evidence type="ECO:0000313" key="4">
    <source>
        <dbReference type="EMBL" id="EMZ39673.1"/>
    </source>
</evidence>
<dbReference type="AlphaFoldDB" id="N2BMG9"/>
<dbReference type="STRING" id="1235802.C823_00006"/>
<dbReference type="Gene3D" id="3.30.70.270">
    <property type="match status" value="1"/>
</dbReference>
<accession>N2BMG9</accession>
<dbReference type="eggNOG" id="COG1353">
    <property type="taxonomic scope" value="Bacteria"/>
</dbReference>
<keyword evidence="2" id="KW-0051">Antiviral defense</keyword>
<dbReference type="PATRIC" id="fig|1235802.3.peg.6"/>
<evidence type="ECO:0000256" key="1">
    <source>
        <dbReference type="ARBA" id="ARBA00022741"/>
    </source>
</evidence>
<proteinExistence type="predicted"/>
<dbReference type="InterPro" id="IPR043128">
    <property type="entry name" value="Rev_trsase/Diguanyl_cyclase"/>
</dbReference>
<organism evidence="4 5">
    <name type="scientific">Eubacterium plexicaudatum ASF492</name>
    <dbReference type="NCBI Taxonomy" id="1235802"/>
    <lineage>
        <taxon>Bacteria</taxon>
        <taxon>Bacillati</taxon>
        <taxon>Bacillota</taxon>
        <taxon>Clostridia</taxon>
        <taxon>Eubacteriales</taxon>
        <taxon>Eubacteriaceae</taxon>
        <taxon>Eubacterium</taxon>
    </lineage>
</organism>
<protein>
    <recommendedName>
        <fullName evidence="3">Cas10/Cmr2 second palm domain-containing protein</fullName>
    </recommendedName>
</protein>
<dbReference type="InterPro" id="IPR054767">
    <property type="entry name" value="Cas10-Cmr2_palm2"/>
</dbReference>
<dbReference type="Pfam" id="PF22335">
    <property type="entry name" value="Cas10-Cmr2_palm2"/>
    <property type="match status" value="1"/>
</dbReference>
<feature type="domain" description="Cas10/Cmr2 second palm" evidence="3">
    <location>
        <begin position="199"/>
        <end position="349"/>
    </location>
</feature>
<dbReference type="HOGENOM" id="CLU_037606_0_0_9"/>
<keyword evidence="1" id="KW-0547">Nucleotide-binding</keyword>
<sequence>MNERYLTILEVSQKQAYIFQNNELRSNVLNSADIAWITSGEYLEQTIHDKEIFSMEQNLVYDGGGHTILEFATQETAIAFTKKVTRTIRKDYPGIEIFAATYGYDACLTPGDNLKELLKQLERKKSVRLSAFHQGSFGVEKMDVNTKKPMFQGELGEQKSYDRMPQKEKEIEEQLLPQGFHLARKFEDLGGSKDESNFIAVVHIDGNAMGKRVESIQKNYGQDTWEHYKKKIRAFSRSIDEQFKEAYREMAEFVAHNIKNGGLAELDLKENRLPVRRIITAGDDICFVSEGRIGTECAAYFLRALADKKNAVDGKGYAACAGVAIVHQKYPFYKAYELAERLCSNAKKYGASLSEDGSGSDVSVIDWHIEFGEIKDTLEQIREDYIDADGKCILRRPYIVSASEQIKTAEPLRQYDVFKDFLVDTIWKEGYARGMLKELRSVFGKGEQEIEYYLKFHKMRKLLKENLGGRSVLLPDVVEMMDTFLPLCSKEEVQ</sequence>
<dbReference type="GO" id="GO:0000166">
    <property type="term" value="F:nucleotide binding"/>
    <property type="evidence" value="ECO:0007669"/>
    <property type="project" value="UniProtKB-KW"/>
</dbReference>
<dbReference type="Proteomes" id="UP000012589">
    <property type="component" value="Unassembled WGS sequence"/>
</dbReference>
<evidence type="ECO:0000259" key="3">
    <source>
        <dbReference type="Pfam" id="PF22335"/>
    </source>
</evidence>
<reference evidence="4 5" key="1">
    <citation type="journal article" date="2014" name="Genome Announc.">
        <title>Draft genome sequences of the altered schaedler flora, a defined bacterial community from gnotobiotic mice.</title>
        <authorList>
            <person name="Wannemuehler M.J."/>
            <person name="Overstreet A.M."/>
            <person name="Ward D.V."/>
            <person name="Phillips G.J."/>
        </authorList>
    </citation>
    <scope>NUCLEOTIDE SEQUENCE [LARGE SCALE GENOMIC DNA]</scope>
    <source>
        <strain evidence="4 5">ASF492</strain>
    </source>
</reference>
<name>N2BMG9_9FIRM</name>
<keyword evidence="5" id="KW-1185">Reference proteome</keyword>
<dbReference type="EMBL" id="AQFT01000001">
    <property type="protein sequence ID" value="EMZ39673.1"/>
    <property type="molecule type" value="Genomic_DNA"/>
</dbReference>
<comment type="caution">
    <text evidence="4">The sequence shown here is derived from an EMBL/GenBank/DDBJ whole genome shotgun (WGS) entry which is preliminary data.</text>
</comment>
<dbReference type="GO" id="GO:0051607">
    <property type="term" value="P:defense response to virus"/>
    <property type="evidence" value="ECO:0007669"/>
    <property type="project" value="UniProtKB-KW"/>
</dbReference>
<gene>
    <name evidence="4" type="ORF">C823_00006</name>
</gene>
<evidence type="ECO:0000313" key="5">
    <source>
        <dbReference type="Proteomes" id="UP000012589"/>
    </source>
</evidence>
<evidence type="ECO:0000256" key="2">
    <source>
        <dbReference type="ARBA" id="ARBA00023118"/>
    </source>
</evidence>
<dbReference type="OrthoDB" id="442064at2"/>